<dbReference type="OrthoDB" id="3063781at2759"/>
<sequence>MPAEPAYHNDKLETLVRKCIVFPEDGSEARIDSMIARTVTEDDITSMRLFNRCVDMTSTFGDSYRNTQVAGPHQITRDGVRSTYLLFYNLSLNLPINLNIAYVIGVTPPQLQTKKRLFWRGDVVAMKVRLESEFSSMVKSLDADLLELRSLEKFFPDNYRRGVLESELYFDEQTWDLYISQYCGPTSLLFGPPKSYWGSNPAEEKIFLSTSMSDDLLLAVRRFHLIST</sequence>
<dbReference type="HOGENOM" id="CLU_1214944_0_0_1"/>
<dbReference type="EMBL" id="KN838608">
    <property type="protein sequence ID" value="KIK01356.1"/>
    <property type="molecule type" value="Genomic_DNA"/>
</dbReference>
<name>A0A0C9X8H0_9AGAR</name>
<evidence type="ECO:0000313" key="1">
    <source>
        <dbReference type="EMBL" id="KIK01356.1"/>
    </source>
</evidence>
<reference evidence="1 2" key="1">
    <citation type="submission" date="2014-04" db="EMBL/GenBank/DDBJ databases">
        <authorList>
            <consortium name="DOE Joint Genome Institute"/>
            <person name="Kuo A."/>
            <person name="Kohler A."/>
            <person name="Nagy L.G."/>
            <person name="Floudas D."/>
            <person name="Copeland A."/>
            <person name="Barry K.W."/>
            <person name="Cichocki N."/>
            <person name="Veneault-Fourrey C."/>
            <person name="LaButti K."/>
            <person name="Lindquist E.A."/>
            <person name="Lipzen A."/>
            <person name="Lundell T."/>
            <person name="Morin E."/>
            <person name="Murat C."/>
            <person name="Sun H."/>
            <person name="Tunlid A."/>
            <person name="Henrissat B."/>
            <person name="Grigoriev I.V."/>
            <person name="Hibbett D.S."/>
            <person name="Martin F."/>
            <person name="Nordberg H.P."/>
            <person name="Cantor M.N."/>
            <person name="Hua S.X."/>
        </authorList>
    </citation>
    <scope>NUCLEOTIDE SEQUENCE [LARGE SCALE GENOMIC DNA]</scope>
    <source>
        <strain evidence="1 2">LaAM-08-1</strain>
    </source>
</reference>
<proteinExistence type="predicted"/>
<keyword evidence="2" id="KW-1185">Reference proteome</keyword>
<gene>
    <name evidence="1" type="ORF">K443DRAFT_572946</name>
</gene>
<dbReference type="AlphaFoldDB" id="A0A0C9X8H0"/>
<evidence type="ECO:0000313" key="2">
    <source>
        <dbReference type="Proteomes" id="UP000054477"/>
    </source>
</evidence>
<protein>
    <submittedName>
        <fullName evidence="1">Uncharacterized protein</fullName>
    </submittedName>
</protein>
<reference evidence="2" key="2">
    <citation type="submission" date="2015-01" db="EMBL/GenBank/DDBJ databases">
        <title>Evolutionary Origins and Diversification of the Mycorrhizal Mutualists.</title>
        <authorList>
            <consortium name="DOE Joint Genome Institute"/>
            <consortium name="Mycorrhizal Genomics Consortium"/>
            <person name="Kohler A."/>
            <person name="Kuo A."/>
            <person name="Nagy L.G."/>
            <person name="Floudas D."/>
            <person name="Copeland A."/>
            <person name="Barry K.W."/>
            <person name="Cichocki N."/>
            <person name="Veneault-Fourrey C."/>
            <person name="LaButti K."/>
            <person name="Lindquist E.A."/>
            <person name="Lipzen A."/>
            <person name="Lundell T."/>
            <person name="Morin E."/>
            <person name="Murat C."/>
            <person name="Riley R."/>
            <person name="Ohm R."/>
            <person name="Sun H."/>
            <person name="Tunlid A."/>
            <person name="Henrissat B."/>
            <person name="Grigoriev I.V."/>
            <person name="Hibbett D.S."/>
            <person name="Martin F."/>
        </authorList>
    </citation>
    <scope>NUCLEOTIDE SEQUENCE [LARGE SCALE GENOMIC DNA]</scope>
    <source>
        <strain evidence="2">LaAM-08-1</strain>
    </source>
</reference>
<accession>A0A0C9X8H0</accession>
<organism evidence="1 2">
    <name type="scientific">Laccaria amethystina LaAM-08-1</name>
    <dbReference type="NCBI Taxonomy" id="1095629"/>
    <lineage>
        <taxon>Eukaryota</taxon>
        <taxon>Fungi</taxon>
        <taxon>Dikarya</taxon>
        <taxon>Basidiomycota</taxon>
        <taxon>Agaricomycotina</taxon>
        <taxon>Agaricomycetes</taxon>
        <taxon>Agaricomycetidae</taxon>
        <taxon>Agaricales</taxon>
        <taxon>Agaricineae</taxon>
        <taxon>Hydnangiaceae</taxon>
        <taxon>Laccaria</taxon>
    </lineage>
</organism>
<dbReference type="Proteomes" id="UP000054477">
    <property type="component" value="Unassembled WGS sequence"/>
</dbReference>